<name>A0A0F9X2V5_9ZZZZ</name>
<organism evidence="1">
    <name type="scientific">marine sediment metagenome</name>
    <dbReference type="NCBI Taxonomy" id="412755"/>
    <lineage>
        <taxon>unclassified sequences</taxon>
        <taxon>metagenomes</taxon>
        <taxon>ecological metagenomes</taxon>
    </lineage>
</organism>
<comment type="caution">
    <text evidence="1">The sequence shown here is derived from an EMBL/GenBank/DDBJ whole genome shotgun (WGS) entry which is preliminary data.</text>
</comment>
<reference evidence="1" key="1">
    <citation type="journal article" date="2015" name="Nature">
        <title>Complex archaea that bridge the gap between prokaryotes and eukaryotes.</title>
        <authorList>
            <person name="Spang A."/>
            <person name="Saw J.H."/>
            <person name="Jorgensen S.L."/>
            <person name="Zaremba-Niedzwiedzka K."/>
            <person name="Martijn J."/>
            <person name="Lind A.E."/>
            <person name="van Eijk R."/>
            <person name="Schleper C."/>
            <person name="Guy L."/>
            <person name="Ettema T.J."/>
        </authorList>
    </citation>
    <scope>NUCLEOTIDE SEQUENCE</scope>
</reference>
<protein>
    <submittedName>
        <fullName evidence="1">Uncharacterized protein</fullName>
    </submittedName>
</protein>
<gene>
    <name evidence="1" type="ORF">LCGC14_0275900</name>
</gene>
<proteinExistence type="predicted"/>
<dbReference type="AlphaFoldDB" id="A0A0F9X2V5"/>
<evidence type="ECO:0000313" key="1">
    <source>
        <dbReference type="EMBL" id="KKN85783.1"/>
    </source>
</evidence>
<accession>A0A0F9X2V5</accession>
<sequence length="147" mass="16651">MRQCTKTESIDCQRLAEADYQIAELENEIALLKLEKGGISDGYSRVKAELDLRKGLKPGHVIVKDKPDMDIDMPDMNMYSHLDVFAVYLPVPTGAKELREKEDAYDALDKLIDQHMEALQEDMGDLPIRLSASVANARSLRQHSMKF</sequence>
<dbReference type="EMBL" id="LAZR01000155">
    <property type="protein sequence ID" value="KKN85783.1"/>
    <property type="molecule type" value="Genomic_DNA"/>
</dbReference>